<reference evidence="1" key="1">
    <citation type="submission" date="2023-06" db="EMBL/GenBank/DDBJ databases">
        <title>Genome-scale phylogeny and comparative genomics of the fungal order Sordariales.</title>
        <authorList>
            <consortium name="Lawrence Berkeley National Laboratory"/>
            <person name="Hensen N."/>
            <person name="Bonometti L."/>
            <person name="Westerberg I."/>
            <person name="Brannstrom I.O."/>
            <person name="Guillou S."/>
            <person name="Cros-Aarteil S."/>
            <person name="Calhoun S."/>
            <person name="Haridas S."/>
            <person name="Kuo A."/>
            <person name="Mondo S."/>
            <person name="Pangilinan J."/>
            <person name="Riley R."/>
            <person name="Labutti K."/>
            <person name="Andreopoulos B."/>
            <person name="Lipzen A."/>
            <person name="Chen C."/>
            <person name="Yanf M."/>
            <person name="Daum C."/>
            <person name="Ng V."/>
            <person name="Clum A."/>
            <person name="Steindorff A."/>
            <person name="Ohm R."/>
            <person name="Martin F."/>
            <person name="Silar P."/>
            <person name="Natvig D."/>
            <person name="Lalanne C."/>
            <person name="Gautier V."/>
            <person name="Ament-Velasquez S.L."/>
            <person name="Kruys A."/>
            <person name="Hutchinson M.I."/>
            <person name="Powell A.J."/>
            <person name="Barry K."/>
            <person name="Miller A.N."/>
            <person name="Grigoriev I.V."/>
            <person name="Debuchy R."/>
            <person name="Gladieux P."/>
            <person name="Thoren M.H."/>
            <person name="Johannesson H."/>
        </authorList>
    </citation>
    <scope>NUCLEOTIDE SEQUENCE</scope>
    <source>
        <strain evidence="1">CBS 540.89</strain>
    </source>
</reference>
<gene>
    <name evidence="1" type="ORF">B0T21DRAFT_82164</name>
</gene>
<keyword evidence="2" id="KW-1185">Reference proteome</keyword>
<evidence type="ECO:0000313" key="2">
    <source>
        <dbReference type="Proteomes" id="UP001172159"/>
    </source>
</evidence>
<dbReference type="AlphaFoldDB" id="A0AA40A413"/>
<proteinExistence type="predicted"/>
<comment type="caution">
    <text evidence="1">The sequence shown here is derived from an EMBL/GenBank/DDBJ whole genome shotgun (WGS) entry which is preliminary data.</text>
</comment>
<dbReference type="Proteomes" id="UP001172159">
    <property type="component" value="Unassembled WGS sequence"/>
</dbReference>
<organism evidence="1 2">
    <name type="scientific">Apiosordaria backusii</name>
    <dbReference type="NCBI Taxonomy" id="314023"/>
    <lineage>
        <taxon>Eukaryota</taxon>
        <taxon>Fungi</taxon>
        <taxon>Dikarya</taxon>
        <taxon>Ascomycota</taxon>
        <taxon>Pezizomycotina</taxon>
        <taxon>Sordariomycetes</taxon>
        <taxon>Sordariomycetidae</taxon>
        <taxon>Sordariales</taxon>
        <taxon>Lasiosphaeriaceae</taxon>
        <taxon>Apiosordaria</taxon>
    </lineage>
</organism>
<sequence length="151" mass="17132">MAKNLILELIYALVHRVQDLVFRLFYPISETLHPKGTGMEKDYDPATVLCALRIVYSSVEKFRKTTKDWDHGRLKGLKTFIDTLRSRAPAAIRVLQWYRHQNLGNLCQESASTAALANLIQDCAVKKSIATFAFERFQQDGLLSLGTLEMG</sequence>
<protein>
    <submittedName>
        <fullName evidence="1">Uncharacterized protein</fullName>
    </submittedName>
</protein>
<accession>A0AA40A413</accession>
<name>A0AA40A413_9PEZI</name>
<dbReference type="EMBL" id="JAUKTV010000018">
    <property type="protein sequence ID" value="KAK0708840.1"/>
    <property type="molecule type" value="Genomic_DNA"/>
</dbReference>
<evidence type="ECO:0000313" key="1">
    <source>
        <dbReference type="EMBL" id="KAK0708840.1"/>
    </source>
</evidence>